<dbReference type="Proteomes" id="UP000192761">
    <property type="component" value="Unassembled WGS sequence"/>
</dbReference>
<proteinExistence type="predicted"/>
<dbReference type="EMBL" id="FWXD01000026">
    <property type="protein sequence ID" value="SMC28889.1"/>
    <property type="molecule type" value="Genomic_DNA"/>
</dbReference>
<dbReference type="RefSeq" id="WP_084092411.1">
    <property type="nucleotide sequence ID" value="NZ_FWXD01000026.1"/>
</dbReference>
<keyword evidence="3" id="KW-1185">Reference proteome</keyword>
<organism evidence="2 3">
    <name type="scientific">Andreprevotia lacus DSM 23236</name>
    <dbReference type="NCBI Taxonomy" id="1121001"/>
    <lineage>
        <taxon>Bacteria</taxon>
        <taxon>Pseudomonadati</taxon>
        <taxon>Pseudomonadota</taxon>
        <taxon>Betaproteobacteria</taxon>
        <taxon>Neisseriales</taxon>
        <taxon>Chitinibacteraceae</taxon>
        <taxon>Andreprevotia</taxon>
    </lineage>
</organism>
<accession>A0A1W1XY47</accession>
<dbReference type="OrthoDB" id="369729at2"/>
<sequence>MKRRTLLAAAAASPLFWALQALGAPAIVQGIRSLKGSVSINGKPARQGDLVHDGDVVETGPDSQVSYVVGKDAFLQRENSRVEIGGNAAKRVLRLATGALLGVFGKGDITLHTSTATIGIRGTGCYLESEAGRSYVCLCYGKAELTPTAAPDKAIRYQTHHHDSPYWVNDDGDVLIPAKTINHTDAELTLIEALVGRKPPFRKSYGDYEYSAYGHEHD</sequence>
<evidence type="ECO:0000313" key="2">
    <source>
        <dbReference type="EMBL" id="SMC28889.1"/>
    </source>
</evidence>
<dbReference type="AlphaFoldDB" id="A0A1W1XY47"/>
<dbReference type="STRING" id="1121001.SAMN02745857_03463"/>
<feature type="signal peptide" evidence="1">
    <location>
        <begin position="1"/>
        <end position="23"/>
    </location>
</feature>
<feature type="chain" id="PRO_5012167384" description="FecR family protein" evidence="1">
    <location>
        <begin position="24"/>
        <end position="218"/>
    </location>
</feature>
<gene>
    <name evidence="2" type="ORF">SAMN02745857_03463</name>
</gene>
<evidence type="ECO:0000313" key="3">
    <source>
        <dbReference type="Proteomes" id="UP000192761"/>
    </source>
</evidence>
<protein>
    <recommendedName>
        <fullName evidence="4">FecR family protein</fullName>
    </recommendedName>
</protein>
<evidence type="ECO:0008006" key="4">
    <source>
        <dbReference type="Google" id="ProtNLM"/>
    </source>
</evidence>
<reference evidence="2 3" key="1">
    <citation type="submission" date="2017-04" db="EMBL/GenBank/DDBJ databases">
        <authorList>
            <person name="Afonso C.L."/>
            <person name="Miller P.J."/>
            <person name="Scott M.A."/>
            <person name="Spackman E."/>
            <person name="Goraichik I."/>
            <person name="Dimitrov K.M."/>
            <person name="Suarez D.L."/>
            <person name="Swayne D.E."/>
        </authorList>
    </citation>
    <scope>NUCLEOTIDE SEQUENCE [LARGE SCALE GENOMIC DNA]</scope>
    <source>
        <strain evidence="2 3">DSM 23236</strain>
    </source>
</reference>
<keyword evidence="1" id="KW-0732">Signal</keyword>
<name>A0A1W1XY47_9NEIS</name>
<evidence type="ECO:0000256" key="1">
    <source>
        <dbReference type="SAM" id="SignalP"/>
    </source>
</evidence>